<feature type="compositionally biased region" description="Gly residues" evidence="1">
    <location>
        <begin position="202"/>
        <end position="220"/>
    </location>
</feature>
<dbReference type="Proteomes" id="UP000320244">
    <property type="component" value="Unassembled WGS sequence"/>
</dbReference>
<dbReference type="Pfam" id="PF21722">
    <property type="entry name" value="Gly_rich_2"/>
    <property type="match status" value="1"/>
</dbReference>
<dbReference type="InterPro" id="IPR049304">
    <property type="entry name" value="Gly_rich_dom"/>
</dbReference>
<keyword evidence="2" id="KW-0732">Signal</keyword>
<reference evidence="4 5" key="2">
    <citation type="submission" date="2019-08" db="EMBL/GenBank/DDBJ databases">
        <title>Jejuicoccus antrihumi gen. nov., sp. nov., a new member of the family Dermacoccaceae isolated from a cave.</title>
        <authorList>
            <person name="Schumann P."/>
            <person name="Kim I.S."/>
        </authorList>
    </citation>
    <scope>NUCLEOTIDE SEQUENCE [LARGE SCALE GENOMIC DNA]</scope>
    <source>
        <strain evidence="4 5">C5-26</strain>
    </source>
</reference>
<evidence type="ECO:0000259" key="3">
    <source>
        <dbReference type="Pfam" id="PF21722"/>
    </source>
</evidence>
<evidence type="ECO:0000256" key="1">
    <source>
        <dbReference type="SAM" id="MobiDB-lite"/>
    </source>
</evidence>
<comment type="caution">
    <text evidence="4">The sequence shown here is derived from an EMBL/GenBank/DDBJ whole genome shotgun (WGS) entry which is preliminary data.</text>
</comment>
<feature type="signal peptide" evidence="2">
    <location>
        <begin position="1"/>
        <end position="21"/>
    </location>
</feature>
<dbReference type="RefSeq" id="WP_146321295.1">
    <property type="nucleotide sequence ID" value="NZ_VCQV01000072.1"/>
</dbReference>
<sequence>MKAIRPATMTAAAAIVLLATGCGTGTMIHPSTPASGGSIPARGPAKTPTSAPQIFTASGNFHDPAGVHRVLVEAIGGGGGGGSVTVAANTCSGSGAGGGGQGGDVRASVPVTPGTAYTIRIGAAGAAGSVCTSGAQAVVLAATAGGASTFAGTSGRLVTASGGAGGSSPNGTAGGGGGIGGAGSAASSVTAISAAPKVNGSPGTGGLGGTGGGGGGQPGFAGTGGAGANGGFNAPVGAARAGLVIITPEA</sequence>
<feature type="region of interest" description="Disordered" evidence="1">
    <location>
        <begin position="197"/>
        <end position="220"/>
    </location>
</feature>
<protein>
    <recommendedName>
        <fullName evidence="3">Glycine-rich domain-containing protein</fullName>
    </recommendedName>
</protein>
<dbReference type="PROSITE" id="PS51257">
    <property type="entry name" value="PROKAR_LIPOPROTEIN"/>
    <property type="match status" value="1"/>
</dbReference>
<reference evidence="4 5" key="1">
    <citation type="submission" date="2019-05" db="EMBL/GenBank/DDBJ databases">
        <authorList>
            <person name="Lee S.D."/>
        </authorList>
    </citation>
    <scope>NUCLEOTIDE SEQUENCE [LARGE SCALE GENOMIC DNA]</scope>
    <source>
        <strain evidence="4 5">C5-26</strain>
    </source>
</reference>
<proteinExistence type="predicted"/>
<dbReference type="AlphaFoldDB" id="A0A563DQL9"/>
<feature type="domain" description="Glycine-rich" evidence="3">
    <location>
        <begin position="58"/>
        <end position="231"/>
    </location>
</feature>
<accession>A0A563DQL9</accession>
<evidence type="ECO:0000313" key="4">
    <source>
        <dbReference type="EMBL" id="TWP32486.1"/>
    </source>
</evidence>
<gene>
    <name evidence="4" type="ORF">FGL98_24070</name>
</gene>
<evidence type="ECO:0000256" key="2">
    <source>
        <dbReference type="SAM" id="SignalP"/>
    </source>
</evidence>
<organism evidence="4 5">
    <name type="scientific">Leekyejoonella antrihumi</name>
    <dbReference type="NCBI Taxonomy" id="1660198"/>
    <lineage>
        <taxon>Bacteria</taxon>
        <taxon>Bacillati</taxon>
        <taxon>Actinomycetota</taxon>
        <taxon>Actinomycetes</taxon>
        <taxon>Micrococcales</taxon>
        <taxon>Dermacoccaceae</taxon>
        <taxon>Leekyejoonella</taxon>
    </lineage>
</organism>
<name>A0A563DQL9_9MICO</name>
<keyword evidence="5" id="KW-1185">Reference proteome</keyword>
<dbReference type="EMBL" id="VCQV01000072">
    <property type="protein sequence ID" value="TWP32486.1"/>
    <property type="molecule type" value="Genomic_DNA"/>
</dbReference>
<evidence type="ECO:0000313" key="5">
    <source>
        <dbReference type="Proteomes" id="UP000320244"/>
    </source>
</evidence>
<feature type="chain" id="PRO_5038983454" description="Glycine-rich domain-containing protein" evidence="2">
    <location>
        <begin position="22"/>
        <end position="250"/>
    </location>
</feature>